<feature type="transmembrane region" description="Helical" evidence="7">
    <location>
        <begin position="106"/>
        <end position="124"/>
    </location>
</feature>
<feature type="transmembrane region" description="Helical" evidence="7">
    <location>
        <begin position="136"/>
        <end position="166"/>
    </location>
</feature>
<feature type="transmembrane region" description="Helical" evidence="7">
    <location>
        <begin position="81"/>
        <end position="100"/>
    </location>
</feature>
<evidence type="ECO:0000313" key="8">
    <source>
        <dbReference type="EMBL" id="SUZ56806.1"/>
    </source>
</evidence>
<dbReference type="PANTHER" id="PTHR30269:SF37">
    <property type="entry name" value="MEMBRANE TRANSPORTER PROTEIN"/>
    <property type="match status" value="1"/>
</dbReference>
<accession>A0A381NQD3</accession>
<gene>
    <name evidence="8" type="ORF">METZ01_LOCUS9660</name>
</gene>
<name>A0A381NQD3_9ZZZZ</name>
<sequence length="254" mass="27966">MQIELQQWIGLSPIMLLYAFFAIGVAAYIRGYSGFGFSALTVTSLVLILPPSEVVPTAYMLEVAASIHMLPLVWRSIDWKILRWLVFGTVMGTPFGIIFLEVVPQEIMRLVISGIVLTASLLLWKNIQFRSSANWYSILAVGFFSGVINGAAAIGGLPVVLFLLSISAPSTLSRATMVAYLFISGLYALFLPGSQQLISTELFGRTVLFLIPLLFGIYFGHRSFVKTTPESFRKFALSLLILLSAAIIFRSVLI</sequence>
<proteinExistence type="predicted"/>
<evidence type="ECO:0000256" key="5">
    <source>
        <dbReference type="ARBA" id="ARBA00022989"/>
    </source>
</evidence>
<protein>
    <recommendedName>
        <fullName evidence="9">Membrane transporter protein</fullName>
    </recommendedName>
</protein>
<evidence type="ECO:0000256" key="2">
    <source>
        <dbReference type="ARBA" id="ARBA00022448"/>
    </source>
</evidence>
<dbReference type="EMBL" id="UINC01000524">
    <property type="protein sequence ID" value="SUZ56806.1"/>
    <property type="molecule type" value="Genomic_DNA"/>
</dbReference>
<reference evidence="8" key="1">
    <citation type="submission" date="2018-05" db="EMBL/GenBank/DDBJ databases">
        <authorList>
            <person name="Lanie J.A."/>
            <person name="Ng W.-L."/>
            <person name="Kazmierczak K.M."/>
            <person name="Andrzejewski T.M."/>
            <person name="Davidsen T.M."/>
            <person name="Wayne K.J."/>
            <person name="Tettelin H."/>
            <person name="Glass J.I."/>
            <person name="Rusch D."/>
            <person name="Podicherti R."/>
            <person name="Tsui H.-C.T."/>
            <person name="Winkler M.E."/>
        </authorList>
    </citation>
    <scope>NUCLEOTIDE SEQUENCE</scope>
</reference>
<keyword evidence="3" id="KW-1003">Cell membrane</keyword>
<evidence type="ECO:0000256" key="1">
    <source>
        <dbReference type="ARBA" id="ARBA00004651"/>
    </source>
</evidence>
<keyword evidence="5 7" id="KW-1133">Transmembrane helix</keyword>
<dbReference type="InterPro" id="IPR002781">
    <property type="entry name" value="TM_pro_TauE-like"/>
</dbReference>
<feature type="transmembrane region" description="Helical" evidence="7">
    <location>
        <begin position="6"/>
        <end position="28"/>
    </location>
</feature>
<organism evidence="8">
    <name type="scientific">marine metagenome</name>
    <dbReference type="NCBI Taxonomy" id="408172"/>
    <lineage>
        <taxon>unclassified sequences</taxon>
        <taxon>metagenomes</taxon>
        <taxon>ecological metagenomes</taxon>
    </lineage>
</organism>
<feature type="transmembrane region" description="Helical" evidence="7">
    <location>
        <begin position="232"/>
        <end position="253"/>
    </location>
</feature>
<keyword evidence="6 7" id="KW-0472">Membrane</keyword>
<feature type="transmembrane region" description="Helical" evidence="7">
    <location>
        <begin position="35"/>
        <end position="52"/>
    </location>
</feature>
<evidence type="ECO:0000256" key="4">
    <source>
        <dbReference type="ARBA" id="ARBA00022692"/>
    </source>
</evidence>
<dbReference type="AlphaFoldDB" id="A0A381NQD3"/>
<keyword evidence="4 7" id="KW-0812">Transmembrane</keyword>
<dbReference type="GO" id="GO:0005886">
    <property type="term" value="C:plasma membrane"/>
    <property type="evidence" value="ECO:0007669"/>
    <property type="project" value="UniProtKB-SubCell"/>
</dbReference>
<keyword evidence="2" id="KW-0813">Transport</keyword>
<feature type="transmembrane region" description="Helical" evidence="7">
    <location>
        <begin position="202"/>
        <end position="220"/>
    </location>
</feature>
<feature type="transmembrane region" description="Helical" evidence="7">
    <location>
        <begin position="172"/>
        <end position="190"/>
    </location>
</feature>
<evidence type="ECO:0000256" key="7">
    <source>
        <dbReference type="SAM" id="Phobius"/>
    </source>
</evidence>
<evidence type="ECO:0000256" key="6">
    <source>
        <dbReference type="ARBA" id="ARBA00023136"/>
    </source>
</evidence>
<comment type="subcellular location">
    <subcellularLocation>
        <location evidence="1">Cell membrane</location>
        <topology evidence="1">Multi-pass membrane protein</topology>
    </subcellularLocation>
</comment>
<dbReference type="InterPro" id="IPR052017">
    <property type="entry name" value="TSUP"/>
</dbReference>
<dbReference type="Pfam" id="PF01925">
    <property type="entry name" value="TauE"/>
    <property type="match status" value="1"/>
</dbReference>
<evidence type="ECO:0000256" key="3">
    <source>
        <dbReference type="ARBA" id="ARBA00022475"/>
    </source>
</evidence>
<evidence type="ECO:0008006" key="9">
    <source>
        <dbReference type="Google" id="ProtNLM"/>
    </source>
</evidence>
<dbReference type="PANTHER" id="PTHR30269">
    <property type="entry name" value="TRANSMEMBRANE PROTEIN YFCA"/>
    <property type="match status" value="1"/>
</dbReference>